<dbReference type="OrthoDB" id="547526at2759"/>
<dbReference type="Proteomes" id="UP000613740">
    <property type="component" value="Unassembled WGS sequence"/>
</dbReference>
<evidence type="ECO:0000313" key="2">
    <source>
        <dbReference type="Proteomes" id="UP000613740"/>
    </source>
</evidence>
<dbReference type="SUPFAM" id="SSF53850">
    <property type="entry name" value="Periplasmic binding protein-like II"/>
    <property type="match status" value="1"/>
</dbReference>
<dbReference type="PANTHER" id="PTHR43649:SF12">
    <property type="entry name" value="DIACETYLCHITOBIOSE BINDING PROTEIN DASA"/>
    <property type="match status" value="1"/>
</dbReference>
<reference evidence="1" key="1">
    <citation type="journal article" date="2020" name="bioRxiv">
        <title>Comparative genomics of Chlamydomonas.</title>
        <authorList>
            <person name="Craig R.J."/>
            <person name="Hasan A.R."/>
            <person name="Ness R.W."/>
            <person name="Keightley P.D."/>
        </authorList>
    </citation>
    <scope>NUCLEOTIDE SEQUENCE</scope>
    <source>
        <strain evidence="1">CCAP 11/173</strain>
    </source>
</reference>
<evidence type="ECO:0000313" key="1">
    <source>
        <dbReference type="EMBL" id="KAG2443265.1"/>
    </source>
</evidence>
<sequence>MEQMDAFCSIGNQRKVLRDSCVATSADDSSALQVDPGRLALAALLHACVDTGGSGALPRPLRIGGPQLEALLPLAQLSNNSFSAITGIPVIFDMLPKGLYSARRQSFLLDSSPPNYTFGYDALIASSTAVADAAQVPGKLVDVTMLVAGDSSLAWNDILPSIRTSSVIYDGSIVGVPLIPSPYILSYRKDIFDRDNLAVPQTWEQFAELAERYHNGRDGLYGACIMAISKGGRRWRWAGSARADY</sequence>
<name>A0A835TQ74_9CHLO</name>
<dbReference type="InterPro" id="IPR006059">
    <property type="entry name" value="SBP"/>
</dbReference>
<dbReference type="PANTHER" id="PTHR43649">
    <property type="entry name" value="ARABINOSE-BINDING PROTEIN-RELATED"/>
    <property type="match status" value="1"/>
</dbReference>
<protein>
    <submittedName>
        <fullName evidence="1">Uncharacterized protein</fullName>
    </submittedName>
</protein>
<dbReference type="Pfam" id="PF13416">
    <property type="entry name" value="SBP_bac_8"/>
    <property type="match status" value="1"/>
</dbReference>
<proteinExistence type="predicted"/>
<accession>A0A835TQ74</accession>
<dbReference type="AlphaFoldDB" id="A0A835TQ74"/>
<dbReference type="EMBL" id="JAEHOD010000031">
    <property type="protein sequence ID" value="KAG2443265.1"/>
    <property type="molecule type" value="Genomic_DNA"/>
</dbReference>
<dbReference type="InterPro" id="IPR050490">
    <property type="entry name" value="Bact_solute-bd_prot1"/>
</dbReference>
<gene>
    <name evidence="1" type="ORF">HYH02_009338</name>
</gene>
<organism evidence="1 2">
    <name type="scientific">Chlamydomonas schloesseri</name>
    <dbReference type="NCBI Taxonomy" id="2026947"/>
    <lineage>
        <taxon>Eukaryota</taxon>
        <taxon>Viridiplantae</taxon>
        <taxon>Chlorophyta</taxon>
        <taxon>core chlorophytes</taxon>
        <taxon>Chlorophyceae</taxon>
        <taxon>CS clade</taxon>
        <taxon>Chlamydomonadales</taxon>
        <taxon>Chlamydomonadaceae</taxon>
        <taxon>Chlamydomonas</taxon>
    </lineage>
</organism>
<keyword evidence="2" id="KW-1185">Reference proteome</keyword>
<comment type="caution">
    <text evidence="1">The sequence shown here is derived from an EMBL/GenBank/DDBJ whole genome shotgun (WGS) entry which is preliminary data.</text>
</comment>
<dbReference type="Gene3D" id="3.40.190.10">
    <property type="entry name" value="Periplasmic binding protein-like II"/>
    <property type="match status" value="2"/>
</dbReference>